<evidence type="ECO:0000313" key="2">
    <source>
        <dbReference type="EMBL" id="NOV51895.1"/>
    </source>
</evidence>
<dbReference type="AlphaFoldDB" id="A0A6M2DZV4"/>
<proteinExistence type="predicted"/>
<protein>
    <submittedName>
        <fullName evidence="2">Putative secreted protein</fullName>
    </submittedName>
</protein>
<keyword evidence="1" id="KW-0732">Signal</keyword>
<name>A0A6M2DZV4_XENCH</name>
<feature type="chain" id="PRO_5026826992" evidence="1">
    <location>
        <begin position="18"/>
        <end position="74"/>
    </location>
</feature>
<evidence type="ECO:0000256" key="1">
    <source>
        <dbReference type="SAM" id="SignalP"/>
    </source>
</evidence>
<reference evidence="2" key="1">
    <citation type="submission" date="2020-03" db="EMBL/GenBank/DDBJ databases">
        <title>Transcriptomic Profiling of the Digestive Tract of the Rat Flea, Xenopsylla cheopis, Following Blood Feeding and Infection with Yersinia pestis.</title>
        <authorList>
            <person name="Bland D.M."/>
            <person name="Martens C.A."/>
            <person name="Virtaneva K."/>
            <person name="Kanakabandi K."/>
            <person name="Long D."/>
            <person name="Rosenke R."/>
            <person name="Saturday G.A."/>
            <person name="Hoyt F.H."/>
            <person name="Bruno D.P."/>
            <person name="Ribeiro J.M.C."/>
            <person name="Hinnebusch J."/>
        </authorList>
    </citation>
    <scope>NUCLEOTIDE SEQUENCE</scope>
</reference>
<feature type="signal peptide" evidence="1">
    <location>
        <begin position="1"/>
        <end position="17"/>
    </location>
</feature>
<dbReference type="EMBL" id="GIIL01008169">
    <property type="protein sequence ID" value="NOV51895.1"/>
    <property type="molecule type" value="Transcribed_RNA"/>
</dbReference>
<organism evidence="2">
    <name type="scientific">Xenopsylla cheopis</name>
    <name type="common">Oriental rat flea</name>
    <name type="synonym">Pulex cheopis</name>
    <dbReference type="NCBI Taxonomy" id="163159"/>
    <lineage>
        <taxon>Eukaryota</taxon>
        <taxon>Metazoa</taxon>
        <taxon>Ecdysozoa</taxon>
        <taxon>Arthropoda</taxon>
        <taxon>Hexapoda</taxon>
        <taxon>Insecta</taxon>
        <taxon>Pterygota</taxon>
        <taxon>Neoptera</taxon>
        <taxon>Endopterygota</taxon>
        <taxon>Siphonaptera</taxon>
        <taxon>Pulicidae</taxon>
        <taxon>Xenopsyllinae</taxon>
        <taxon>Xenopsylla</taxon>
    </lineage>
</organism>
<accession>A0A6M2DZV4</accession>
<sequence>MSSISCILLLPLHTLYSSFDCVVQQAIRAQNLIHPVAFPLDDTVQWSFFRRHFLVCYFIRPFNLLQCHISKLSR</sequence>